<keyword evidence="1" id="KW-0175">Coiled coil</keyword>
<proteinExistence type="predicted"/>
<evidence type="ECO:0000256" key="1">
    <source>
        <dbReference type="SAM" id="Coils"/>
    </source>
</evidence>
<feature type="transmembrane region" description="Helical" evidence="3">
    <location>
        <begin position="278"/>
        <end position="296"/>
    </location>
</feature>
<dbReference type="EMBL" id="JACWZZ010000003">
    <property type="protein sequence ID" value="MBD2716363.1"/>
    <property type="molecule type" value="Genomic_DNA"/>
</dbReference>
<feature type="transmembrane region" description="Helical" evidence="3">
    <location>
        <begin position="389"/>
        <end position="409"/>
    </location>
</feature>
<feature type="compositionally biased region" description="Basic and acidic residues" evidence="2">
    <location>
        <begin position="678"/>
        <end position="695"/>
    </location>
</feature>
<feature type="transmembrane region" description="Helical" evidence="3">
    <location>
        <begin position="243"/>
        <end position="266"/>
    </location>
</feature>
<feature type="transmembrane region" description="Helical" evidence="3">
    <location>
        <begin position="358"/>
        <end position="377"/>
    </location>
</feature>
<feature type="domain" description="7TM-DISM receptor extracellular" evidence="5">
    <location>
        <begin position="68"/>
        <end position="192"/>
    </location>
</feature>
<evidence type="ECO:0000313" key="6">
    <source>
        <dbReference type="EMBL" id="MBD2716363.1"/>
    </source>
</evidence>
<dbReference type="InterPro" id="IPR011623">
    <property type="entry name" value="7TMR_DISM_rcpt_extracell_dom1"/>
</dbReference>
<feature type="region of interest" description="Disordered" evidence="2">
    <location>
        <begin position="640"/>
        <end position="695"/>
    </location>
</feature>
<feature type="transmembrane region" description="Helical" evidence="3">
    <location>
        <begin position="211"/>
        <end position="234"/>
    </location>
</feature>
<feature type="transmembrane region" description="Helical" evidence="3">
    <location>
        <begin position="308"/>
        <end position="327"/>
    </location>
</feature>
<evidence type="ECO:0008006" key="8">
    <source>
        <dbReference type="Google" id="ProtNLM"/>
    </source>
</evidence>
<feature type="compositionally biased region" description="Acidic residues" evidence="2">
    <location>
        <begin position="658"/>
        <end position="670"/>
    </location>
</feature>
<dbReference type="InterPro" id="IPR011622">
    <property type="entry name" value="7TMR_DISM_rcpt_extracell_dom2"/>
</dbReference>
<keyword evidence="3" id="KW-0812">Transmembrane</keyword>
<dbReference type="Pfam" id="PF07695">
    <property type="entry name" value="7TMR-DISM_7TM"/>
    <property type="match status" value="1"/>
</dbReference>
<reference evidence="6 7" key="1">
    <citation type="submission" date="2020-09" db="EMBL/GenBank/DDBJ databases">
        <authorList>
            <person name="Kim M.K."/>
        </authorList>
    </citation>
    <scope>NUCLEOTIDE SEQUENCE [LARGE SCALE GENOMIC DNA]</scope>
    <source>
        <strain evidence="6 7">BT646</strain>
    </source>
</reference>
<organism evidence="6 7">
    <name type="scientific">Hymenobacter duratus</name>
    <dbReference type="NCBI Taxonomy" id="2771356"/>
    <lineage>
        <taxon>Bacteria</taxon>
        <taxon>Pseudomonadati</taxon>
        <taxon>Bacteroidota</taxon>
        <taxon>Cytophagia</taxon>
        <taxon>Cytophagales</taxon>
        <taxon>Hymenobacteraceae</taxon>
        <taxon>Hymenobacter</taxon>
    </lineage>
</organism>
<comment type="caution">
    <text evidence="6">The sequence shown here is derived from an EMBL/GenBank/DDBJ whole genome shotgun (WGS) entry which is preliminary data.</text>
</comment>
<feature type="transmembrane region" description="Helical" evidence="3">
    <location>
        <begin position="333"/>
        <end position="351"/>
    </location>
</feature>
<name>A0ABR8JHN9_9BACT</name>
<feature type="domain" description="7TM-DISM receptor extracellular" evidence="4">
    <location>
        <begin position="211"/>
        <end position="411"/>
    </location>
</feature>
<dbReference type="RefSeq" id="WP_190785321.1">
    <property type="nucleotide sequence ID" value="NZ_JACWZZ010000003.1"/>
</dbReference>
<sequence>METAMRNPTLPFHWILPSIWTRIWLLWLLAAALPARTATAAPFDPLQERPLQLDTRQPEIFVNPLNYSVLEDPSGTLTLHDVQQPRYAARFVPGSRIATNMEHPGSAYWLRLTVEAAGPQRQHWYLELFDSHINNIHFFPSAATEQGRIHTGADWPFTTRPHSYKNYLLRLPVNAGETHTYYLRLQSNSRTSFLSKMRTEQGMAEHFQTEYGLLGAFYGMLLIMLVYNFCLFFFTGEQTYLRYVLYVFSCSLVFLSEDGLGFQYLWPQHPWLNQVVEIGSAPLLLLTFGYYVRQFLDTPQRLPRFDRWLWAVVLLSVAALLLDALWWKTGMGMGLYLLPYGMLFFAALRVWQHGFRPARFILLAHSLVAVSVLFLILRKLGINTFTNTYTVYSMNAAFVVEVVVLSYALGSKMKAIQDATLKAQHRLVKQLRKKHDVQGQLVEQLRQNEELKDQLNSELENLVAQRTDELRRQSETIVVQNRELLQANGLLALQSAAIEKLNTDLQQDLQKAQTARVLSQEVDFGEFSQIYPDKEACLTYLADLKWAKGYQCRKCGHDNYCEGREPHSRRCTRCRYVESATAYTLLQKCKFSIVKAFYAVFLLHTHKGGYSAQELSRVLDLRRATCWSFSQKVTDAMRRQAAEHPTDDSWTHLLLDDTGTDTDDSGEEEVALSPPANRRTDKWPGKAKNTEKKVG</sequence>
<feature type="coiled-coil region" evidence="1">
    <location>
        <begin position="428"/>
        <end position="515"/>
    </location>
</feature>
<keyword evidence="7" id="KW-1185">Reference proteome</keyword>
<keyword evidence="3" id="KW-1133">Transmembrane helix</keyword>
<evidence type="ECO:0000313" key="7">
    <source>
        <dbReference type="Proteomes" id="UP000642468"/>
    </source>
</evidence>
<keyword evidence="3" id="KW-0472">Membrane</keyword>
<protein>
    <recommendedName>
        <fullName evidence="8">Chromosome partitioning protein ParA</fullName>
    </recommendedName>
</protein>
<evidence type="ECO:0000256" key="2">
    <source>
        <dbReference type="SAM" id="MobiDB-lite"/>
    </source>
</evidence>
<evidence type="ECO:0000259" key="4">
    <source>
        <dbReference type="Pfam" id="PF07695"/>
    </source>
</evidence>
<evidence type="ECO:0000256" key="3">
    <source>
        <dbReference type="SAM" id="Phobius"/>
    </source>
</evidence>
<evidence type="ECO:0000259" key="5">
    <source>
        <dbReference type="Pfam" id="PF07696"/>
    </source>
</evidence>
<dbReference type="Proteomes" id="UP000642468">
    <property type="component" value="Unassembled WGS sequence"/>
</dbReference>
<feature type="compositionally biased region" description="Basic and acidic residues" evidence="2">
    <location>
        <begin position="640"/>
        <end position="650"/>
    </location>
</feature>
<dbReference type="Pfam" id="PF07696">
    <property type="entry name" value="7TMR-DISMED2"/>
    <property type="match status" value="1"/>
</dbReference>
<accession>A0ABR8JHN9</accession>
<gene>
    <name evidence="6" type="ORF">IC231_15070</name>
</gene>
<dbReference type="Gene3D" id="2.60.40.2380">
    <property type="match status" value="1"/>
</dbReference>